<protein>
    <submittedName>
        <fullName evidence="14">Phosphotransferase system, mannitol-specific IIBC component</fullName>
    </submittedName>
</protein>
<evidence type="ECO:0000313" key="14">
    <source>
        <dbReference type="EMBL" id="AGQ18915.1"/>
    </source>
</evidence>
<evidence type="ECO:0000259" key="13">
    <source>
        <dbReference type="PROSITE" id="PS51104"/>
    </source>
</evidence>
<keyword evidence="5" id="KW-0597">Phosphoprotein</keyword>
<feature type="transmembrane region" description="Helical" evidence="12">
    <location>
        <begin position="46"/>
        <end position="63"/>
    </location>
</feature>
<dbReference type="EMBL" id="KC811116">
    <property type="protein sequence ID" value="AGQ18915.1"/>
    <property type="molecule type" value="Genomic_DNA"/>
</dbReference>
<dbReference type="InterPro" id="IPR013014">
    <property type="entry name" value="PTS_EIIC_2"/>
</dbReference>
<dbReference type="GO" id="GO:0009401">
    <property type="term" value="P:phosphoenolpyruvate-dependent sugar phosphotransferase system"/>
    <property type="evidence" value="ECO:0007669"/>
    <property type="project" value="UniProtKB-KW"/>
</dbReference>
<keyword evidence="11 12" id="KW-0472">Membrane</keyword>
<keyword evidence="4" id="KW-1003">Cell membrane</keyword>
<dbReference type="AlphaFoldDB" id="S5DQ14"/>
<feature type="transmembrane region" description="Helical" evidence="12">
    <location>
        <begin position="264"/>
        <end position="288"/>
    </location>
</feature>
<proteinExistence type="predicted"/>
<feature type="transmembrane region" description="Helical" evidence="12">
    <location>
        <begin position="125"/>
        <end position="146"/>
    </location>
</feature>
<evidence type="ECO:0000256" key="2">
    <source>
        <dbReference type="ARBA" id="ARBA00004651"/>
    </source>
</evidence>
<dbReference type="PROSITE" id="PS51104">
    <property type="entry name" value="PTS_EIIC_TYPE_2"/>
    <property type="match status" value="1"/>
</dbReference>
<organism evidence="14">
    <name type="scientific">Candidatus Actinomarina minuta</name>
    <dbReference type="NCBI Taxonomy" id="1389454"/>
    <lineage>
        <taxon>Bacteria</taxon>
        <taxon>Bacillati</taxon>
        <taxon>Actinomycetota</taxon>
        <taxon>Actinomycetes</taxon>
        <taxon>Candidatus Actinomarinidae</taxon>
        <taxon>Candidatus Actinomarinales</taxon>
        <taxon>Candidatus Actinomarineae</taxon>
        <taxon>Candidatus Actinomarinaceae</taxon>
        <taxon>Candidatus Actinomarina</taxon>
    </lineage>
</organism>
<keyword evidence="9 12" id="KW-0812">Transmembrane</keyword>
<name>S5DQ14_9ACTN</name>
<evidence type="ECO:0000256" key="11">
    <source>
        <dbReference type="ARBA" id="ARBA00023136"/>
    </source>
</evidence>
<dbReference type="InterPro" id="IPR003352">
    <property type="entry name" value="PTS_EIIC"/>
</dbReference>
<dbReference type="PANTHER" id="PTHR30181">
    <property type="entry name" value="MANNITOL PERMEASE IIC COMPONENT"/>
    <property type="match status" value="1"/>
</dbReference>
<feature type="transmembrane region" description="Helical" evidence="12">
    <location>
        <begin position="75"/>
        <end position="105"/>
    </location>
</feature>
<comment type="subcellular location">
    <subcellularLocation>
        <location evidence="2">Cell membrane</location>
        <topology evidence="2">Multi-pass membrane protein</topology>
    </subcellularLocation>
</comment>
<keyword evidence="6" id="KW-0762">Sugar transport</keyword>
<evidence type="ECO:0000256" key="9">
    <source>
        <dbReference type="ARBA" id="ARBA00022692"/>
    </source>
</evidence>
<evidence type="ECO:0000256" key="3">
    <source>
        <dbReference type="ARBA" id="ARBA00022448"/>
    </source>
</evidence>
<dbReference type="GO" id="GO:0005886">
    <property type="term" value="C:plasma membrane"/>
    <property type="evidence" value="ECO:0007669"/>
    <property type="project" value="UniProtKB-SubCell"/>
</dbReference>
<evidence type="ECO:0000256" key="12">
    <source>
        <dbReference type="SAM" id="Phobius"/>
    </source>
</evidence>
<evidence type="ECO:0000256" key="6">
    <source>
        <dbReference type="ARBA" id="ARBA00022597"/>
    </source>
</evidence>
<evidence type="ECO:0000256" key="10">
    <source>
        <dbReference type="ARBA" id="ARBA00022989"/>
    </source>
</evidence>
<keyword evidence="3" id="KW-0813">Transport</keyword>
<dbReference type="PANTHER" id="PTHR30181:SF2">
    <property type="entry name" value="PTS SYSTEM MANNITOL-SPECIFIC EIICBA COMPONENT"/>
    <property type="match status" value="1"/>
</dbReference>
<reference evidence="14" key="1">
    <citation type="journal article" date="2013" name="Sci. Rep.">
        <title>Metagenomics uncovers a new group of low GC and ultra-small marine Actinobacteria.</title>
        <authorList>
            <person name="Ghai R."/>
            <person name="Mizuno C.M."/>
            <person name="Picazo A."/>
            <person name="Camacho A."/>
            <person name="Rodriguez-Valera F."/>
        </authorList>
    </citation>
    <scope>NUCLEOTIDE SEQUENCE</scope>
</reference>
<feature type="transmembrane region" description="Helical" evidence="12">
    <location>
        <begin position="12"/>
        <end position="34"/>
    </location>
</feature>
<feature type="transmembrane region" description="Helical" evidence="12">
    <location>
        <begin position="308"/>
        <end position="330"/>
    </location>
</feature>
<evidence type="ECO:0000256" key="5">
    <source>
        <dbReference type="ARBA" id="ARBA00022553"/>
    </source>
</evidence>
<keyword evidence="10 12" id="KW-1133">Transmembrane helix</keyword>
<sequence length="353" mass="36582">MKESIQRVGGAMSGMVIPNIGAFIAWGLITALYIPTGWTPNEDLSSMVGPMILTLLPLLLGYTGGKMVHGHRGGVIGAIVTTAIIVATSSPQFLGAMVMGPAAAWVMKQVDDRLQDSIPEGFEMLYDNFSLGILGWGLSVLAYNVISPVLDAITEALGNGAAALVDSGLVPLADIPIEVAKVLFLNNAVNQGVLTPLGAAESAEAGQSIYFLLETNPGPGLGLLLAYWFAGTGMWKESAPGSIIIHFFGGIHEIYFPYVLGHPIMIIAMWAGGISADLWFVATGAGLVGPPSPGSIFAYIAMLPRGGAFPVLAGVAIATAASAVVGVILLRARPIKETDAGVETTIESNIPTV</sequence>
<evidence type="ECO:0000256" key="7">
    <source>
        <dbReference type="ARBA" id="ARBA00022679"/>
    </source>
</evidence>
<keyword evidence="8" id="KW-0598">Phosphotransferase system</keyword>
<dbReference type="GO" id="GO:0090563">
    <property type="term" value="F:protein-phosphocysteine-sugar phosphotransferase activity"/>
    <property type="evidence" value="ECO:0007669"/>
    <property type="project" value="TreeGrafter"/>
</dbReference>
<keyword evidence="7 14" id="KW-0808">Transferase</keyword>
<dbReference type="Pfam" id="PF02378">
    <property type="entry name" value="PTS_EIIC"/>
    <property type="match status" value="1"/>
</dbReference>
<evidence type="ECO:0000256" key="1">
    <source>
        <dbReference type="ARBA" id="ARBA00002434"/>
    </source>
</evidence>
<feature type="domain" description="PTS EIIC type-2" evidence="13">
    <location>
        <begin position="8"/>
        <end position="337"/>
    </location>
</feature>
<dbReference type="GO" id="GO:0008982">
    <property type="term" value="F:protein-N(PI)-phosphohistidine-sugar phosphotransferase activity"/>
    <property type="evidence" value="ECO:0007669"/>
    <property type="project" value="InterPro"/>
</dbReference>
<comment type="function">
    <text evidence="1">The phosphoenolpyruvate-dependent sugar phosphotransferase system (sugar PTS), a major carbohydrate active transport system, catalyzes the phosphorylation of incoming sugar substrates concomitantly with their translocation across the cell membrane. The enzyme II CmtAB PTS system is involved in D-mannitol transport.</text>
</comment>
<evidence type="ECO:0000256" key="4">
    <source>
        <dbReference type="ARBA" id="ARBA00022475"/>
    </source>
</evidence>
<accession>S5DQ14</accession>
<evidence type="ECO:0000256" key="8">
    <source>
        <dbReference type="ARBA" id="ARBA00022683"/>
    </source>
</evidence>
<dbReference type="InterPro" id="IPR050893">
    <property type="entry name" value="Sugar_PTS"/>
</dbReference>